<evidence type="ECO:0000313" key="1">
    <source>
        <dbReference type="EMBL" id="SDK78518.1"/>
    </source>
</evidence>
<accession>A0A1G9ER08</accession>
<dbReference type="EMBL" id="FNFX01000005">
    <property type="protein sequence ID" value="SDK78518.1"/>
    <property type="molecule type" value="Genomic_DNA"/>
</dbReference>
<dbReference type="Proteomes" id="UP000198629">
    <property type="component" value="Unassembled WGS sequence"/>
</dbReference>
<keyword evidence="2" id="KW-1185">Reference proteome</keyword>
<organism evidence="1 2">
    <name type="scientific">Methylophilus rhizosphaerae</name>
    <dbReference type="NCBI Taxonomy" id="492660"/>
    <lineage>
        <taxon>Bacteria</taxon>
        <taxon>Pseudomonadati</taxon>
        <taxon>Pseudomonadota</taxon>
        <taxon>Betaproteobacteria</taxon>
        <taxon>Nitrosomonadales</taxon>
        <taxon>Methylophilaceae</taxon>
        <taxon>Methylophilus</taxon>
    </lineage>
</organism>
<sequence length="47" mass="5444">MRETHPRHIQGWKKSAAFNRFKQALETTNPARGRVYLDANEDNTSEA</sequence>
<protein>
    <submittedName>
        <fullName evidence="1">Uncharacterized protein</fullName>
    </submittedName>
</protein>
<name>A0A1G9ER08_9PROT</name>
<gene>
    <name evidence="1" type="ORF">SAMN05192566_2402</name>
</gene>
<reference evidence="2" key="1">
    <citation type="submission" date="2016-10" db="EMBL/GenBank/DDBJ databases">
        <authorList>
            <person name="Varghese N."/>
            <person name="Submissions S."/>
        </authorList>
    </citation>
    <scope>NUCLEOTIDE SEQUENCE [LARGE SCALE GENOMIC DNA]</scope>
    <source>
        <strain evidence="2">CBMB127</strain>
    </source>
</reference>
<dbReference type="AlphaFoldDB" id="A0A1G9ER08"/>
<proteinExistence type="predicted"/>
<dbReference type="RefSeq" id="WP_176755294.1">
    <property type="nucleotide sequence ID" value="NZ_FNFX01000005.1"/>
</dbReference>
<evidence type="ECO:0000313" key="2">
    <source>
        <dbReference type="Proteomes" id="UP000198629"/>
    </source>
</evidence>